<accession>A0A074XPX9</accession>
<evidence type="ECO:0000256" key="1">
    <source>
        <dbReference type="SAM" id="MobiDB-lite"/>
    </source>
</evidence>
<name>A0A074XPX9_AURPU</name>
<dbReference type="Proteomes" id="UP000030706">
    <property type="component" value="Unassembled WGS sequence"/>
</dbReference>
<evidence type="ECO:0000256" key="2">
    <source>
        <dbReference type="SAM" id="SignalP"/>
    </source>
</evidence>
<dbReference type="GeneID" id="40747460"/>
<keyword evidence="4" id="KW-1185">Reference proteome</keyword>
<dbReference type="EMBL" id="KL584979">
    <property type="protein sequence ID" value="KEQ85724.1"/>
    <property type="molecule type" value="Genomic_DNA"/>
</dbReference>
<feature type="signal peptide" evidence="2">
    <location>
        <begin position="1"/>
        <end position="20"/>
    </location>
</feature>
<feature type="chain" id="PRO_5001702555" evidence="2">
    <location>
        <begin position="21"/>
        <end position="150"/>
    </location>
</feature>
<sequence length="150" mass="15881">MKISSTIALVLLSGAAMVAATPISSQTNSAPSPTTMKMMKSIMTRPGRHIPVMTIIGTDSEERRTTSVAVDVAPTSTSIGRGIPVVPVHHADEKEKEEDIGSAIPYVPIHHEDDGGLAFPVVPVDHHTTRTTTGTSHLPKASAFHKRSGQ</sequence>
<dbReference type="AlphaFoldDB" id="A0A074XPX9"/>
<dbReference type="RefSeq" id="XP_029761911.1">
    <property type="nucleotide sequence ID" value="XM_029905154.1"/>
</dbReference>
<evidence type="ECO:0000313" key="4">
    <source>
        <dbReference type="Proteomes" id="UP000030706"/>
    </source>
</evidence>
<protein>
    <submittedName>
        <fullName evidence="3">Uncharacterized protein</fullName>
    </submittedName>
</protein>
<feature type="region of interest" description="Disordered" evidence="1">
    <location>
        <begin position="128"/>
        <end position="150"/>
    </location>
</feature>
<organism evidence="3 4">
    <name type="scientific">Aureobasidium pullulans EXF-150</name>
    <dbReference type="NCBI Taxonomy" id="1043002"/>
    <lineage>
        <taxon>Eukaryota</taxon>
        <taxon>Fungi</taxon>
        <taxon>Dikarya</taxon>
        <taxon>Ascomycota</taxon>
        <taxon>Pezizomycotina</taxon>
        <taxon>Dothideomycetes</taxon>
        <taxon>Dothideomycetidae</taxon>
        <taxon>Dothideales</taxon>
        <taxon>Saccotheciaceae</taxon>
        <taxon>Aureobasidium</taxon>
    </lineage>
</organism>
<gene>
    <name evidence="3" type="ORF">M438DRAFT_344180</name>
</gene>
<keyword evidence="2" id="KW-0732">Signal</keyword>
<evidence type="ECO:0000313" key="3">
    <source>
        <dbReference type="EMBL" id="KEQ85724.1"/>
    </source>
</evidence>
<reference evidence="3 4" key="1">
    <citation type="journal article" date="2014" name="BMC Genomics">
        <title>Genome sequencing of four Aureobasidium pullulans varieties: biotechnological potential, stress tolerance, and description of new species.</title>
        <authorList>
            <person name="Gostin Ar C."/>
            <person name="Ohm R.A."/>
            <person name="Kogej T."/>
            <person name="Sonjak S."/>
            <person name="Turk M."/>
            <person name="Zajc J."/>
            <person name="Zalar P."/>
            <person name="Grube M."/>
            <person name="Sun H."/>
            <person name="Han J."/>
            <person name="Sharma A."/>
            <person name="Chiniquy J."/>
            <person name="Ngan C.Y."/>
            <person name="Lipzen A."/>
            <person name="Barry K."/>
            <person name="Grigoriev I.V."/>
            <person name="Gunde-Cimerman N."/>
        </authorList>
    </citation>
    <scope>NUCLEOTIDE SEQUENCE [LARGE SCALE GENOMIC DNA]</scope>
    <source>
        <strain evidence="3 4">EXF-150</strain>
    </source>
</reference>
<dbReference type="HOGENOM" id="CLU_1740139_0_0_1"/>
<proteinExistence type="predicted"/>